<name>B8CBF8_THAPS</name>
<dbReference type="PANTHER" id="PTHR23519">
    <property type="entry name" value="AUTOPHAGY-RELATED PROTEIN 22"/>
    <property type="match status" value="1"/>
</dbReference>
<feature type="transmembrane region" description="Helical" evidence="8">
    <location>
        <begin position="240"/>
        <end position="260"/>
    </location>
</feature>
<dbReference type="Pfam" id="PF11700">
    <property type="entry name" value="ATG22"/>
    <property type="match status" value="1"/>
</dbReference>
<feature type="transmembrane region" description="Helical" evidence="8">
    <location>
        <begin position="420"/>
        <end position="443"/>
    </location>
</feature>
<keyword evidence="5 8" id="KW-1133">Transmembrane helix</keyword>
<dbReference type="InterPro" id="IPR036259">
    <property type="entry name" value="MFS_trans_sf"/>
</dbReference>
<dbReference type="Proteomes" id="UP000001449">
    <property type="component" value="Chromosome 13"/>
</dbReference>
<dbReference type="KEGG" id="tps:THAPSDRAFT_9479"/>
<dbReference type="eggNOG" id="ENOG502SIVZ">
    <property type="taxonomic scope" value="Eukaryota"/>
</dbReference>
<evidence type="ECO:0000256" key="4">
    <source>
        <dbReference type="ARBA" id="ARBA00022692"/>
    </source>
</evidence>
<dbReference type="GeneID" id="7446934"/>
<feature type="transmembrane region" description="Helical" evidence="8">
    <location>
        <begin position="272"/>
        <end position="290"/>
    </location>
</feature>
<dbReference type="HOGENOM" id="CLU_561993_0_0_1"/>
<dbReference type="EMBL" id="CM000648">
    <property type="protein sequence ID" value="EED89310.1"/>
    <property type="molecule type" value="Genomic_DNA"/>
</dbReference>
<evidence type="ECO:0000256" key="8">
    <source>
        <dbReference type="SAM" id="Phobius"/>
    </source>
</evidence>
<dbReference type="InParanoid" id="B8CBF8"/>
<evidence type="ECO:0000256" key="5">
    <source>
        <dbReference type="ARBA" id="ARBA00022989"/>
    </source>
</evidence>
<sequence>MTGNTDTHRHPTPILKHPSLPRTANTSTMAGHHTREADEFEVDISTSTSNESSHAHHHIPLRHHIPRLFLFDNGPVEATGLALNSFGRGAVGMSTLFLGPALLVLAKQAATLDCYNEAENESACDGDDEGRVYGMKPTSLLTNIGILSGVLSTLMLPLFGAIIDHTPHRKSIGHGSAIILSIVKGIEIFVSQHTWFAVSILQVVNSVLYNAHNCAVYAYSAELSTVPDEQTKYNAKFQEINYISMLSFLVIVMMSSTLLGADDIWTARISQILAFAICSSVFSVSWKLYVRPRPALSHCPSDSSLLKSGFWKIATTFSRIWRSWYALKYFLLSVMMSESATAALSTISTTYMTHVLEMDAKQIGQAFLFVFIAGIPGSKVGGMIGVAINPLRSAQLCLVVFIINTTFAALVLNGPESQNAMYAFAAIWGVCLGWLHPTHAALYSTIIPRGQESELMGVYIFSGSLLSWLPPFLFSCLNETDISMDIGLASLNVFFAGGFVFLWMIGEYDCAVDFAMRPREDISLSWTPIGTESPHNDLS</sequence>
<dbReference type="AlphaFoldDB" id="B8CBF8"/>
<evidence type="ECO:0000256" key="6">
    <source>
        <dbReference type="ARBA" id="ARBA00023136"/>
    </source>
</evidence>
<organism evidence="9 10">
    <name type="scientific">Thalassiosira pseudonana</name>
    <name type="common">Marine diatom</name>
    <name type="synonym">Cyclotella nana</name>
    <dbReference type="NCBI Taxonomy" id="35128"/>
    <lineage>
        <taxon>Eukaryota</taxon>
        <taxon>Sar</taxon>
        <taxon>Stramenopiles</taxon>
        <taxon>Ochrophyta</taxon>
        <taxon>Bacillariophyta</taxon>
        <taxon>Coscinodiscophyceae</taxon>
        <taxon>Thalassiosirophycidae</taxon>
        <taxon>Thalassiosirales</taxon>
        <taxon>Thalassiosiraceae</taxon>
        <taxon>Thalassiosira</taxon>
    </lineage>
</organism>
<evidence type="ECO:0000256" key="2">
    <source>
        <dbReference type="ARBA" id="ARBA00006978"/>
    </source>
</evidence>
<evidence type="ECO:0000313" key="9">
    <source>
        <dbReference type="EMBL" id="EED89310.1"/>
    </source>
</evidence>
<keyword evidence="6 8" id="KW-0472">Membrane</keyword>
<comment type="similarity">
    <text evidence="2">Belongs to the ATG22 family.</text>
</comment>
<feature type="transmembrane region" description="Helical" evidence="8">
    <location>
        <begin position="396"/>
        <end position="414"/>
    </location>
</feature>
<reference evidence="9 10" key="2">
    <citation type="journal article" date="2008" name="Nature">
        <title>The Phaeodactylum genome reveals the evolutionary history of diatom genomes.</title>
        <authorList>
            <person name="Bowler C."/>
            <person name="Allen A.E."/>
            <person name="Badger J.H."/>
            <person name="Grimwood J."/>
            <person name="Jabbari K."/>
            <person name="Kuo A."/>
            <person name="Maheswari U."/>
            <person name="Martens C."/>
            <person name="Maumus F."/>
            <person name="Otillar R.P."/>
            <person name="Rayko E."/>
            <person name="Salamov A."/>
            <person name="Vandepoele K."/>
            <person name="Beszteri B."/>
            <person name="Gruber A."/>
            <person name="Heijde M."/>
            <person name="Katinka M."/>
            <person name="Mock T."/>
            <person name="Valentin K."/>
            <person name="Verret F."/>
            <person name="Berges J.A."/>
            <person name="Brownlee C."/>
            <person name="Cadoret J.P."/>
            <person name="Chiovitti A."/>
            <person name="Choi C.J."/>
            <person name="Coesel S."/>
            <person name="De Martino A."/>
            <person name="Detter J.C."/>
            <person name="Durkin C."/>
            <person name="Falciatore A."/>
            <person name="Fournet J."/>
            <person name="Haruta M."/>
            <person name="Huysman M.J."/>
            <person name="Jenkins B.D."/>
            <person name="Jiroutova K."/>
            <person name="Jorgensen R.E."/>
            <person name="Joubert Y."/>
            <person name="Kaplan A."/>
            <person name="Kroger N."/>
            <person name="Kroth P.G."/>
            <person name="La Roche J."/>
            <person name="Lindquist E."/>
            <person name="Lommer M."/>
            <person name="Martin-Jezequel V."/>
            <person name="Lopez P.J."/>
            <person name="Lucas S."/>
            <person name="Mangogna M."/>
            <person name="McGinnis K."/>
            <person name="Medlin L.K."/>
            <person name="Montsant A."/>
            <person name="Oudot-Le Secq M.P."/>
            <person name="Napoli C."/>
            <person name="Obornik M."/>
            <person name="Parker M.S."/>
            <person name="Petit J.L."/>
            <person name="Porcel B.M."/>
            <person name="Poulsen N."/>
            <person name="Robison M."/>
            <person name="Rychlewski L."/>
            <person name="Rynearson T.A."/>
            <person name="Schmutz J."/>
            <person name="Shapiro H."/>
            <person name="Siaut M."/>
            <person name="Stanley M."/>
            <person name="Sussman M.R."/>
            <person name="Taylor A.R."/>
            <person name="Vardi A."/>
            <person name="von Dassow P."/>
            <person name="Vyverman W."/>
            <person name="Willis A."/>
            <person name="Wyrwicz L.S."/>
            <person name="Rokhsar D.S."/>
            <person name="Weissenbach J."/>
            <person name="Armbrust E.V."/>
            <person name="Green B.R."/>
            <person name="Van de Peer Y."/>
            <person name="Grigoriev I.V."/>
        </authorList>
    </citation>
    <scope>NUCLEOTIDE SEQUENCE [LARGE SCALE GENOMIC DNA]</scope>
    <source>
        <strain evidence="9 10">CCMP1335</strain>
    </source>
</reference>
<evidence type="ECO:0000313" key="10">
    <source>
        <dbReference type="Proteomes" id="UP000001449"/>
    </source>
</evidence>
<feature type="transmembrane region" description="Helical" evidence="8">
    <location>
        <begin position="455"/>
        <end position="474"/>
    </location>
</feature>
<feature type="transmembrane region" description="Helical" evidence="8">
    <location>
        <begin position="486"/>
        <end position="506"/>
    </location>
</feature>
<dbReference type="RefSeq" id="XP_002293574.1">
    <property type="nucleotide sequence ID" value="XM_002293538.1"/>
</dbReference>
<keyword evidence="3" id="KW-0813">Transport</keyword>
<dbReference type="GO" id="GO:0012505">
    <property type="term" value="C:endomembrane system"/>
    <property type="evidence" value="ECO:0007669"/>
    <property type="project" value="UniProtKB-SubCell"/>
</dbReference>
<dbReference type="PANTHER" id="PTHR23519:SF1">
    <property type="entry name" value="AUTOPHAGY-RELATED PROTEIN 22"/>
    <property type="match status" value="1"/>
</dbReference>
<evidence type="ECO:0008006" key="11">
    <source>
        <dbReference type="Google" id="ProtNLM"/>
    </source>
</evidence>
<feature type="region of interest" description="Disordered" evidence="7">
    <location>
        <begin position="1"/>
        <end position="34"/>
    </location>
</feature>
<keyword evidence="4 8" id="KW-0812">Transmembrane</keyword>
<evidence type="ECO:0000256" key="3">
    <source>
        <dbReference type="ARBA" id="ARBA00022448"/>
    </source>
</evidence>
<dbReference type="InterPro" id="IPR050495">
    <property type="entry name" value="ATG22/LtaA_families"/>
</dbReference>
<dbReference type="OMA" id="ISTTYMT"/>
<protein>
    <recommendedName>
        <fullName evidence="11">Major facilitator superfamily (MFS) profile domain-containing protein</fullName>
    </recommendedName>
</protein>
<evidence type="ECO:0000256" key="1">
    <source>
        <dbReference type="ARBA" id="ARBA00004127"/>
    </source>
</evidence>
<dbReference type="InterPro" id="IPR024671">
    <property type="entry name" value="Atg22-like"/>
</dbReference>
<accession>B8CBF8</accession>
<evidence type="ECO:0000256" key="7">
    <source>
        <dbReference type="SAM" id="MobiDB-lite"/>
    </source>
</evidence>
<feature type="transmembrane region" description="Helical" evidence="8">
    <location>
        <begin position="363"/>
        <end position="384"/>
    </location>
</feature>
<proteinExistence type="inferred from homology"/>
<feature type="transmembrane region" description="Helical" evidence="8">
    <location>
        <begin position="140"/>
        <end position="163"/>
    </location>
</feature>
<keyword evidence="10" id="KW-1185">Reference proteome</keyword>
<comment type="subcellular location">
    <subcellularLocation>
        <location evidence="1">Endomembrane system</location>
        <topology evidence="1">Multi-pass membrane protein</topology>
    </subcellularLocation>
</comment>
<feature type="transmembrane region" description="Helical" evidence="8">
    <location>
        <begin position="329"/>
        <end position="351"/>
    </location>
</feature>
<gene>
    <name evidence="9" type="ORF">THAPSDRAFT_9479</name>
</gene>
<dbReference type="PaxDb" id="35128-Thaps9479"/>
<reference evidence="9 10" key="1">
    <citation type="journal article" date="2004" name="Science">
        <title>The genome of the diatom Thalassiosira pseudonana: ecology, evolution, and metabolism.</title>
        <authorList>
            <person name="Armbrust E.V."/>
            <person name="Berges J.A."/>
            <person name="Bowler C."/>
            <person name="Green B.R."/>
            <person name="Martinez D."/>
            <person name="Putnam N.H."/>
            <person name="Zhou S."/>
            <person name="Allen A.E."/>
            <person name="Apt K.E."/>
            <person name="Bechner M."/>
            <person name="Brzezinski M.A."/>
            <person name="Chaal B.K."/>
            <person name="Chiovitti A."/>
            <person name="Davis A.K."/>
            <person name="Demarest M.S."/>
            <person name="Detter J.C."/>
            <person name="Glavina T."/>
            <person name="Goodstein D."/>
            <person name="Hadi M.Z."/>
            <person name="Hellsten U."/>
            <person name="Hildebrand M."/>
            <person name="Jenkins B.D."/>
            <person name="Jurka J."/>
            <person name="Kapitonov V.V."/>
            <person name="Kroger N."/>
            <person name="Lau W.W."/>
            <person name="Lane T.W."/>
            <person name="Larimer F.W."/>
            <person name="Lippmeier J.C."/>
            <person name="Lucas S."/>
            <person name="Medina M."/>
            <person name="Montsant A."/>
            <person name="Obornik M."/>
            <person name="Parker M.S."/>
            <person name="Palenik B."/>
            <person name="Pazour G.J."/>
            <person name="Richardson P.M."/>
            <person name="Rynearson T.A."/>
            <person name="Saito M.A."/>
            <person name="Schwartz D.C."/>
            <person name="Thamatrakoln K."/>
            <person name="Valentin K."/>
            <person name="Vardi A."/>
            <person name="Wilkerson F.P."/>
            <person name="Rokhsar D.S."/>
        </authorList>
    </citation>
    <scope>NUCLEOTIDE SEQUENCE [LARGE SCALE GENOMIC DNA]</scope>
    <source>
        <strain evidence="9 10">CCMP1335</strain>
    </source>
</reference>
<dbReference type="SUPFAM" id="SSF103473">
    <property type="entry name" value="MFS general substrate transporter"/>
    <property type="match status" value="1"/>
</dbReference>
<dbReference type="Gene3D" id="1.20.1250.20">
    <property type="entry name" value="MFS general substrate transporter like domains"/>
    <property type="match status" value="1"/>
</dbReference>